<accession>A0A5C3NPM8</accession>
<dbReference type="InParanoid" id="A0A5C3NPM8"/>
<organism evidence="1 2">
    <name type="scientific">Polyporus arcularius HHB13444</name>
    <dbReference type="NCBI Taxonomy" id="1314778"/>
    <lineage>
        <taxon>Eukaryota</taxon>
        <taxon>Fungi</taxon>
        <taxon>Dikarya</taxon>
        <taxon>Basidiomycota</taxon>
        <taxon>Agaricomycotina</taxon>
        <taxon>Agaricomycetes</taxon>
        <taxon>Polyporales</taxon>
        <taxon>Polyporaceae</taxon>
        <taxon>Polyporus</taxon>
    </lineage>
</organism>
<sequence>MATLRELPYIPLEVGENFIDQLGGHVRSLRSCALTCRGWNRHARQHLMVAIRVQSREDLYSICDYFASDPRMASLVRSLCMASPPGREKHRCLLEVLPVYLVKRLPNLQRYSIGGWTYFTGYDQVSFHATALMHIKTNLHVEELNLNYLTFGTSAELARVLIALPRLQRLQYRGLKVYIKTADTSRFRDKCNMLSEVTVCT</sequence>
<keyword evidence="2" id="KW-1185">Reference proteome</keyword>
<evidence type="ECO:0000313" key="1">
    <source>
        <dbReference type="EMBL" id="TFK79264.1"/>
    </source>
</evidence>
<gene>
    <name evidence="1" type="ORF">K466DRAFT_505843</name>
</gene>
<evidence type="ECO:0008006" key="3">
    <source>
        <dbReference type="Google" id="ProtNLM"/>
    </source>
</evidence>
<proteinExistence type="predicted"/>
<protein>
    <recommendedName>
        <fullName evidence="3">F-box domain-containing protein</fullName>
    </recommendedName>
</protein>
<reference evidence="1 2" key="1">
    <citation type="journal article" date="2019" name="Nat. Ecol. Evol.">
        <title>Megaphylogeny resolves global patterns of mushroom evolution.</title>
        <authorList>
            <person name="Varga T."/>
            <person name="Krizsan K."/>
            <person name="Foldi C."/>
            <person name="Dima B."/>
            <person name="Sanchez-Garcia M."/>
            <person name="Sanchez-Ramirez S."/>
            <person name="Szollosi G.J."/>
            <person name="Szarkandi J.G."/>
            <person name="Papp V."/>
            <person name="Albert L."/>
            <person name="Andreopoulos W."/>
            <person name="Angelini C."/>
            <person name="Antonin V."/>
            <person name="Barry K.W."/>
            <person name="Bougher N.L."/>
            <person name="Buchanan P."/>
            <person name="Buyck B."/>
            <person name="Bense V."/>
            <person name="Catcheside P."/>
            <person name="Chovatia M."/>
            <person name="Cooper J."/>
            <person name="Damon W."/>
            <person name="Desjardin D."/>
            <person name="Finy P."/>
            <person name="Geml J."/>
            <person name="Haridas S."/>
            <person name="Hughes K."/>
            <person name="Justo A."/>
            <person name="Karasinski D."/>
            <person name="Kautmanova I."/>
            <person name="Kiss B."/>
            <person name="Kocsube S."/>
            <person name="Kotiranta H."/>
            <person name="LaButti K.M."/>
            <person name="Lechner B.E."/>
            <person name="Liimatainen K."/>
            <person name="Lipzen A."/>
            <person name="Lukacs Z."/>
            <person name="Mihaltcheva S."/>
            <person name="Morgado L.N."/>
            <person name="Niskanen T."/>
            <person name="Noordeloos M.E."/>
            <person name="Ohm R.A."/>
            <person name="Ortiz-Santana B."/>
            <person name="Ovrebo C."/>
            <person name="Racz N."/>
            <person name="Riley R."/>
            <person name="Savchenko A."/>
            <person name="Shiryaev A."/>
            <person name="Soop K."/>
            <person name="Spirin V."/>
            <person name="Szebenyi C."/>
            <person name="Tomsovsky M."/>
            <person name="Tulloss R.E."/>
            <person name="Uehling J."/>
            <person name="Grigoriev I.V."/>
            <person name="Vagvolgyi C."/>
            <person name="Papp T."/>
            <person name="Martin F.M."/>
            <person name="Miettinen O."/>
            <person name="Hibbett D.S."/>
            <person name="Nagy L.G."/>
        </authorList>
    </citation>
    <scope>NUCLEOTIDE SEQUENCE [LARGE SCALE GENOMIC DNA]</scope>
    <source>
        <strain evidence="1 2">HHB13444</strain>
    </source>
</reference>
<dbReference type="AlphaFoldDB" id="A0A5C3NPM8"/>
<dbReference type="Proteomes" id="UP000308197">
    <property type="component" value="Unassembled WGS sequence"/>
</dbReference>
<dbReference type="STRING" id="1314778.A0A5C3NPM8"/>
<dbReference type="EMBL" id="ML212101">
    <property type="protein sequence ID" value="TFK79264.1"/>
    <property type="molecule type" value="Genomic_DNA"/>
</dbReference>
<name>A0A5C3NPM8_9APHY</name>
<evidence type="ECO:0000313" key="2">
    <source>
        <dbReference type="Proteomes" id="UP000308197"/>
    </source>
</evidence>